<keyword evidence="1" id="KW-0175">Coiled coil</keyword>
<dbReference type="GO" id="GO:0036064">
    <property type="term" value="C:ciliary basal body"/>
    <property type="evidence" value="ECO:0007669"/>
    <property type="project" value="TreeGrafter"/>
</dbReference>
<dbReference type="Gene3D" id="1.20.1270.60">
    <property type="entry name" value="Arfaptin homology (AH) domain/BAR domain"/>
    <property type="match status" value="1"/>
</dbReference>
<dbReference type="InterPro" id="IPR027267">
    <property type="entry name" value="AH/BAR_dom_sf"/>
</dbReference>
<protein>
    <recommendedName>
        <fullName evidence="2">BAR domain-containing protein</fullName>
    </recommendedName>
</protein>
<dbReference type="GO" id="GO:0005737">
    <property type="term" value="C:cytoplasm"/>
    <property type="evidence" value="ECO:0007669"/>
    <property type="project" value="InterPro"/>
</dbReference>
<dbReference type="PANTHER" id="PTHR21223">
    <property type="entry name" value="CBY1-INTERACTING BAR DOMAIN-CONTAINING PROTEIN HOMOLOG"/>
    <property type="match status" value="1"/>
</dbReference>
<reference evidence="3" key="1">
    <citation type="journal article" date="2014" name="Front. Microbiol.">
        <title>High frequency of phylogenetically diverse reductive dehalogenase-homologous genes in deep subseafloor sedimentary metagenomes.</title>
        <authorList>
            <person name="Kawai M."/>
            <person name="Futagami T."/>
            <person name="Toyoda A."/>
            <person name="Takaki Y."/>
            <person name="Nishi S."/>
            <person name="Hori S."/>
            <person name="Arai W."/>
            <person name="Tsubouchi T."/>
            <person name="Morono Y."/>
            <person name="Uchiyama I."/>
            <person name="Ito T."/>
            <person name="Fujiyama A."/>
            <person name="Inagaki F."/>
            <person name="Takami H."/>
        </authorList>
    </citation>
    <scope>NUCLEOTIDE SEQUENCE</scope>
    <source>
        <strain evidence="3">Expedition CK06-06</strain>
    </source>
</reference>
<dbReference type="SUPFAM" id="SSF103657">
    <property type="entry name" value="BAR/IMD domain-like"/>
    <property type="match status" value="1"/>
</dbReference>
<name>X1ANC0_9ZZZZ</name>
<evidence type="ECO:0000313" key="3">
    <source>
        <dbReference type="EMBL" id="GAG84164.1"/>
    </source>
</evidence>
<gene>
    <name evidence="3" type="ORF">S01H4_36126</name>
</gene>
<dbReference type="GO" id="GO:0035869">
    <property type="term" value="C:ciliary transition zone"/>
    <property type="evidence" value="ECO:0007669"/>
    <property type="project" value="TreeGrafter"/>
</dbReference>
<dbReference type="GO" id="GO:0060271">
    <property type="term" value="P:cilium assembly"/>
    <property type="evidence" value="ECO:0007669"/>
    <property type="project" value="TreeGrafter"/>
</dbReference>
<sequence>MFKKFMDNLSDALGMTSNKISELIKGSNQYINAEERVTKEIKKTVDALKSYAETETPSLGQAIGSLASTFEIIEKESTEKVKRLREEYIAPLNDLLIGLEKLQTEQNEAQKANKELEKAEKHLNKVQSKPKEKLKPNEIQTAETELKAAKDKAAKEENDVKVATEEFNKVKLETMQTLIKNMVDIETIYHKKILDSVAT</sequence>
<evidence type="ECO:0000256" key="1">
    <source>
        <dbReference type="SAM" id="Coils"/>
    </source>
</evidence>
<proteinExistence type="predicted"/>
<dbReference type="EMBL" id="BART01019281">
    <property type="protein sequence ID" value="GAG84164.1"/>
    <property type="molecule type" value="Genomic_DNA"/>
</dbReference>
<feature type="domain" description="BAR" evidence="2">
    <location>
        <begin position="1"/>
        <end position="199"/>
    </location>
</feature>
<comment type="caution">
    <text evidence="3">The sequence shown here is derived from an EMBL/GenBank/DDBJ whole genome shotgun (WGS) entry which is preliminary data.</text>
</comment>
<dbReference type="PANTHER" id="PTHR21223:SF2">
    <property type="entry name" value="CBY1-INTERACTING BAR DOMAIN-CONTAINING PROTEIN HOMOLOG"/>
    <property type="match status" value="1"/>
</dbReference>
<dbReference type="Pfam" id="PF06730">
    <property type="entry name" value="FAM92"/>
    <property type="match status" value="1"/>
</dbReference>
<dbReference type="InterPro" id="IPR004148">
    <property type="entry name" value="BAR_dom"/>
</dbReference>
<feature type="non-terminal residue" evidence="3">
    <location>
        <position position="199"/>
    </location>
</feature>
<dbReference type="CDD" id="cd07307">
    <property type="entry name" value="BAR"/>
    <property type="match status" value="1"/>
</dbReference>
<evidence type="ECO:0000259" key="2">
    <source>
        <dbReference type="PROSITE" id="PS51021"/>
    </source>
</evidence>
<organism evidence="3">
    <name type="scientific">marine sediment metagenome</name>
    <dbReference type="NCBI Taxonomy" id="412755"/>
    <lineage>
        <taxon>unclassified sequences</taxon>
        <taxon>metagenomes</taxon>
        <taxon>ecological metagenomes</taxon>
    </lineage>
</organism>
<dbReference type="AlphaFoldDB" id="X1ANC0"/>
<accession>X1ANC0</accession>
<dbReference type="InterPro" id="IPR009602">
    <property type="entry name" value="CBAR/FAM92"/>
</dbReference>
<feature type="coiled-coil region" evidence="1">
    <location>
        <begin position="92"/>
        <end position="173"/>
    </location>
</feature>
<dbReference type="PROSITE" id="PS51021">
    <property type="entry name" value="BAR"/>
    <property type="match status" value="1"/>
</dbReference>